<dbReference type="PANTHER" id="PTHR39201:SF1">
    <property type="entry name" value="FLAVODOXIN-LIKE DOMAIN-CONTAINING PROTEIN"/>
    <property type="match status" value="1"/>
</dbReference>
<evidence type="ECO:0000313" key="3">
    <source>
        <dbReference type="EMBL" id="WZL76317.1"/>
    </source>
</evidence>
<dbReference type="RefSeq" id="WP_369018475.1">
    <property type="nucleotide sequence ID" value="NZ_CP121689.1"/>
</dbReference>
<dbReference type="EMBL" id="CP121689">
    <property type="protein sequence ID" value="WZL76317.1"/>
    <property type="molecule type" value="Genomic_DNA"/>
</dbReference>
<dbReference type="InterPro" id="IPR008254">
    <property type="entry name" value="Flavodoxin/NO_synth"/>
</dbReference>
<dbReference type="PANTHER" id="PTHR39201">
    <property type="entry name" value="EXPORTED PROTEIN-RELATED"/>
    <property type="match status" value="1"/>
</dbReference>
<dbReference type="PROSITE" id="PS00201">
    <property type="entry name" value="FLAVODOXIN"/>
    <property type="match status" value="1"/>
</dbReference>
<comment type="cofactor">
    <cofactor evidence="1">
        <name>FMN</name>
        <dbReference type="ChEBI" id="CHEBI:58210"/>
    </cofactor>
</comment>
<protein>
    <submittedName>
        <fullName evidence="3">Flavodoxin</fullName>
    </submittedName>
</protein>
<reference evidence="3 4" key="1">
    <citation type="submission" date="2023-03" db="EMBL/GenBank/DDBJ databases">
        <title>Novel Species.</title>
        <authorList>
            <person name="Ma S."/>
        </authorList>
    </citation>
    <scope>NUCLEOTIDE SEQUENCE [LARGE SCALE GENOMIC DNA]</scope>
    <source>
        <strain evidence="3 4">B11</strain>
    </source>
</reference>
<dbReference type="Proteomes" id="UP001461341">
    <property type="component" value="Chromosome"/>
</dbReference>
<organism evidence="3 4">
    <name type="scientific">Thermatribacter velox</name>
    <dbReference type="NCBI Taxonomy" id="3039681"/>
    <lineage>
        <taxon>Bacteria</taxon>
        <taxon>Pseudomonadati</taxon>
        <taxon>Atribacterota</taxon>
        <taxon>Atribacteria</taxon>
        <taxon>Atribacterales</taxon>
        <taxon>Thermatribacteraceae</taxon>
        <taxon>Thermatribacter</taxon>
    </lineage>
</organism>
<accession>A0ABZ2YBG2</accession>
<dbReference type="Pfam" id="PF12682">
    <property type="entry name" value="Flavodoxin_4"/>
    <property type="match status" value="1"/>
</dbReference>
<keyword evidence="4" id="KW-1185">Reference proteome</keyword>
<name>A0ABZ2YBG2_9BACT</name>
<proteinExistence type="predicted"/>
<evidence type="ECO:0000259" key="2">
    <source>
        <dbReference type="PROSITE" id="PS50902"/>
    </source>
</evidence>
<dbReference type="Gene3D" id="3.40.50.360">
    <property type="match status" value="1"/>
</dbReference>
<gene>
    <name evidence="3" type="ORF">QBE54_00875</name>
</gene>
<feature type="domain" description="Flavodoxin-like" evidence="2">
    <location>
        <begin position="3"/>
        <end position="147"/>
    </location>
</feature>
<dbReference type="InterPro" id="IPR001226">
    <property type="entry name" value="Flavodoxin_CS"/>
</dbReference>
<dbReference type="SUPFAM" id="SSF52218">
    <property type="entry name" value="Flavoproteins"/>
    <property type="match status" value="1"/>
</dbReference>
<dbReference type="InterPro" id="IPR029039">
    <property type="entry name" value="Flavoprotein-like_sf"/>
</dbReference>
<evidence type="ECO:0000313" key="4">
    <source>
        <dbReference type="Proteomes" id="UP001461341"/>
    </source>
</evidence>
<dbReference type="PROSITE" id="PS50902">
    <property type="entry name" value="FLAVODOXIN_LIKE"/>
    <property type="match status" value="1"/>
</dbReference>
<sequence length="147" mass="16517">MKPLIVYYSWSGNTRKIARLIRELTEGEIVELIPEMPYPSSYRETTEQARKEIKAGYKPGYKPPLKTKIEGVEEYDVIFLGTPNWWGAVAPPVATFLSQYALSGKKIAPFITHGGGGKQRVVEDIKRLCPDAAVLEELVVYDVEEVS</sequence>
<evidence type="ECO:0000256" key="1">
    <source>
        <dbReference type="ARBA" id="ARBA00001917"/>
    </source>
</evidence>